<protein>
    <submittedName>
        <fullName evidence="2">Chromosomal replication initiator protein DnaA</fullName>
    </submittedName>
</protein>
<dbReference type="InterPro" id="IPR010921">
    <property type="entry name" value="Trp_repressor/repl_initiator"/>
</dbReference>
<dbReference type="InterPro" id="IPR013159">
    <property type="entry name" value="DnaA_C"/>
</dbReference>
<evidence type="ECO:0000313" key="2">
    <source>
        <dbReference type="EMBL" id="KAA6324377.1"/>
    </source>
</evidence>
<dbReference type="EMBL" id="SNRY01002585">
    <property type="protein sequence ID" value="KAA6324377.1"/>
    <property type="molecule type" value="Genomic_DNA"/>
</dbReference>
<accession>A0A5J4QQY7</accession>
<dbReference type="Gene3D" id="1.10.1750.10">
    <property type="match status" value="1"/>
</dbReference>
<dbReference type="InterPro" id="IPR025518">
    <property type="entry name" value="DUF4406"/>
</dbReference>
<proteinExistence type="predicted"/>
<comment type="caution">
    <text evidence="2">The sequence shown here is derived from an EMBL/GenBank/DDBJ whole genome shotgun (WGS) entry which is preliminary data.</text>
</comment>
<dbReference type="SUPFAM" id="SSF52309">
    <property type="entry name" value="N-(deoxy)ribosyltransferase-like"/>
    <property type="match status" value="1"/>
</dbReference>
<name>A0A5J4QQY7_9ZZZZ</name>
<feature type="domain" description="Chromosomal replication initiator DnaA C-terminal" evidence="1">
    <location>
        <begin position="99"/>
        <end position="166"/>
    </location>
</feature>
<dbReference type="Pfam" id="PF14359">
    <property type="entry name" value="DUF4406"/>
    <property type="match status" value="1"/>
</dbReference>
<dbReference type="GO" id="GO:0043565">
    <property type="term" value="F:sequence-specific DNA binding"/>
    <property type="evidence" value="ECO:0007669"/>
    <property type="project" value="InterPro"/>
</dbReference>
<dbReference type="AlphaFoldDB" id="A0A5J4QQY7"/>
<organism evidence="2">
    <name type="scientific">termite gut metagenome</name>
    <dbReference type="NCBI Taxonomy" id="433724"/>
    <lineage>
        <taxon>unclassified sequences</taxon>
        <taxon>metagenomes</taxon>
        <taxon>organismal metagenomes</taxon>
    </lineage>
</organism>
<evidence type="ECO:0000259" key="1">
    <source>
        <dbReference type="SMART" id="SM00760"/>
    </source>
</evidence>
<dbReference type="Pfam" id="PF08299">
    <property type="entry name" value="Bac_DnaA_C"/>
    <property type="match status" value="1"/>
</dbReference>
<reference evidence="2" key="1">
    <citation type="submission" date="2019-03" db="EMBL/GenBank/DDBJ databases">
        <title>Single cell metagenomics reveals metabolic interactions within the superorganism composed of flagellate Streblomastix strix and complex community of Bacteroidetes bacteria on its surface.</title>
        <authorList>
            <person name="Treitli S.C."/>
            <person name="Kolisko M."/>
            <person name="Husnik F."/>
            <person name="Keeling P."/>
            <person name="Hampl V."/>
        </authorList>
    </citation>
    <scope>NUCLEOTIDE SEQUENCE</scope>
    <source>
        <strain evidence="2">STM</strain>
    </source>
</reference>
<dbReference type="GO" id="GO:0006270">
    <property type="term" value="P:DNA replication initiation"/>
    <property type="evidence" value="ECO:0007669"/>
    <property type="project" value="InterPro"/>
</dbReference>
<dbReference type="Gene3D" id="3.40.50.10400">
    <property type="entry name" value="Hypothetical protein PA1492"/>
    <property type="match status" value="1"/>
</dbReference>
<gene>
    <name evidence="2" type="ORF">EZS27_026285</name>
</gene>
<dbReference type="GO" id="GO:0006275">
    <property type="term" value="P:regulation of DNA replication"/>
    <property type="evidence" value="ECO:0007669"/>
    <property type="project" value="InterPro"/>
</dbReference>
<dbReference type="SMART" id="SM00760">
    <property type="entry name" value="Bac_DnaA_C"/>
    <property type="match status" value="1"/>
</dbReference>
<dbReference type="SUPFAM" id="SSF48295">
    <property type="entry name" value="TrpR-like"/>
    <property type="match status" value="1"/>
</dbReference>
<dbReference type="GO" id="GO:0005524">
    <property type="term" value="F:ATP binding"/>
    <property type="evidence" value="ECO:0007669"/>
    <property type="project" value="InterPro"/>
</dbReference>
<sequence length="197" mass="22900">MKIYISGQISGLPFDEVKLRFSQVEEELVNKGYEVTNPFRNGIPDHAPYEIHMAMDIILLMGCDAIYLLPDWNCSRSATLEKNIAEFTGKTIIYQETAVFTDIKQAIAETMGISFYEIVGESRNRCHVYARMIFSYYCRNRCATVVQIANYMKHNHSTITYYLRKFSEDNRFNPEFKRLVKQVENALLKIENCANAY</sequence>